<keyword evidence="6" id="KW-1185">Reference proteome</keyword>
<evidence type="ECO:0000256" key="1">
    <source>
        <dbReference type="ARBA" id="ARBA00023125"/>
    </source>
</evidence>
<dbReference type="InterPro" id="IPR011006">
    <property type="entry name" value="CheY-like_superfamily"/>
</dbReference>
<dbReference type="Gene3D" id="3.40.50.2300">
    <property type="match status" value="1"/>
</dbReference>
<reference evidence="5" key="1">
    <citation type="submission" date="2020-12" db="EMBL/GenBank/DDBJ databases">
        <title>Bacterial taxonomy.</title>
        <authorList>
            <person name="Pan X."/>
        </authorList>
    </citation>
    <scope>NUCLEOTIDE SEQUENCE</scope>
    <source>
        <strain evidence="5">KCTC 52957</strain>
    </source>
</reference>
<dbReference type="PROSITE" id="PS50043">
    <property type="entry name" value="HTH_LUXR_2"/>
    <property type="match status" value="1"/>
</dbReference>
<dbReference type="PANTHER" id="PTHR43214:SF43">
    <property type="entry name" value="TWO-COMPONENT RESPONSE REGULATOR"/>
    <property type="match status" value="1"/>
</dbReference>
<dbReference type="PRINTS" id="PR00038">
    <property type="entry name" value="HTHLUXR"/>
</dbReference>
<dbReference type="RefSeq" id="WP_198917630.1">
    <property type="nucleotide sequence ID" value="NZ_JAEKPD010000026.1"/>
</dbReference>
<dbReference type="AlphaFoldDB" id="A0A934IJH5"/>
<dbReference type="Pfam" id="PF00196">
    <property type="entry name" value="GerE"/>
    <property type="match status" value="1"/>
</dbReference>
<dbReference type="SMART" id="SM00421">
    <property type="entry name" value="HTH_LUXR"/>
    <property type="match status" value="1"/>
</dbReference>
<dbReference type="EMBL" id="JAEKPD010000026">
    <property type="protein sequence ID" value="MBJ3764455.1"/>
    <property type="molecule type" value="Genomic_DNA"/>
</dbReference>
<sequence>MDIVLCIRNRLYREGLSRLLSDRPEFNRVSACCRLAELPAFVIAETPQAILIDVGPDRRGDGPSQIRTAFRSAQGRPLIVLGVASGDAEVLASVEAGAAACVSADDSIASLVGVIQSASRGELVCPPRISRMIQTRLMDLSESQAGPERLSRLSQREQQVLSLLQDRMSNKQIARNLGLEVSTIKNHVHNIIVKLAVSSRAEAAAVARRAT</sequence>
<dbReference type="PROSITE" id="PS50110">
    <property type="entry name" value="RESPONSE_REGULATORY"/>
    <property type="match status" value="1"/>
</dbReference>
<dbReference type="InterPro" id="IPR000792">
    <property type="entry name" value="Tscrpt_reg_LuxR_C"/>
</dbReference>
<dbReference type="InterPro" id="IPR039420">
    <property type="entry name" value="WalR-like"/>
</dbReference>
<accession>A0A934IJH5</accession>
<organism evidence="5 6">
    <name type="scientific">Palleronia pontilimi</name>
    <dbReference type="NCBI Taxonomy" id="1964209"/>
    <lineage>
        <taxon>Bacteria</taxon>
        <taxon>Pseudomonadati</taxon>
        <taxon>Pseudomonadota</taxon>
        <taxon>Alphaproteobacteria</taxon>
        <taxon>Rhodobacterales</taxon>
        <taxon>Roseobacteraceae</taxon>
        <taxon>Palleronia</taxon>
    </lineage>
</organism>
<evidence type="ECO:0000313" key="5">
    <source>
        <dbReference type="EMBL" id="MBJ3764455.1"/>
    </source>
</evidence>
<dbReference type="Proteomes" id="UP000642488">
    <property type="component" value="Unassembled WGS sequence"/>
</dbReference>
<feature type="modified residue" description="4-aspartylphosphate" evidence="2">
    <location>
        <position position="53"/>
    </location>
</feature>
<proteinExistence type="predicted"/>
<evidence type="ECO:0000259" key="3">
    <source>
        <dbReference type="PROSITE" id="PS50043"/>
    </source>
</evidence>
<keyword evidence="2" id="KW-0597">Phosphoprotein</keyword>
<feature type="domain" description="HTH luxR-type" evidence="3">
    <location>
        <begin position="146"/>
        <end position="211"/>
    </location>
</feature>
<feature type="domain" description="Response regulatory" evidence="4">
    <location>
        <begin position="2"/>
        <end position="119"/>
    </location>
</feature>
<comment type="caution">
    <text evidence="5">The sequence shown here is derived from an EMBL/GenBank/DDBJ whole genome shotgun (WGS) entry which is preliminary data.</text>
</comment>
<name>A0A934IJH5_9RHOB</name>
<gene>
    <name evidence="5" type="ORF">ILP92_17095</name>
</gene>
<evidence type="ECO:0000313" key="6">
    <source>
        <dbReference type="Proteomes" id="UP000642488"/>
    </source>
</evidence>
<dbReference type="SUPFAM" id="SSF52172">
    <property type="entry name" value="CheY-like"/>
    <property type="match status" value="1"/>
</dbReference>
<protein>
    <submittedName>
        <fullName evidence="5">Response regulator transcription factor</fullName>
    </submittedName>
</protein>
<dbReference type="CDD" id="cd06170">
    <property type="entry name" value="LuxR_C_like"/>
    <property type="match status" value="1"/>
</dbReference>
<keyword evidence="1" id="KW-0238">DNA-binding</keyword>
<dbReference type="GO" id="GO:0006355">
    <property type="term" value="P:regulation of DNA-templated transcription"/>
    <property type="evidence" value="ECO:0007669"/>
    <property type="project" value="InterPro"/>
</dbReference>
<dbReference type="InterPro" id="IPR016032">
    <property type="entry name" value="Sig_transdc_resp-reg_C-effctor"/>
</dbReference>
<dbReference type="GO" id="GO:0003677">
    <property type="term" value="F:DNA binding"/>
    <property type="evidence" value="ECO:0007669"/>
    <property type="project" value="UniProtKB-KW"/>
</dbReference>
<dbReference type="GO" id="GO:0000160">
    <property type="term" value="P:phosphorelay signal transduction system"/>
    <property type="evidence" value="ECO:0007669"/>
    <property type="project" value="InterPro"/>
</dbReference>
<evidence type="ECO:0000256" key="2">
    <source>
        <dbReference type="PROSITE-ProRule" id="PRU00169"/>
    </source>
</evidence>
<dbReference type="PANTHER" id="PTHR43214">
    <property type="entry name" value="TWO-COMPONENT RESPONSE REGULATOR"/>
    <property type="match status" value="1"/>
</dbReference>
<dbReference type="SUPFAM" id="SSF46894">
    <property type="entry name" value="C-terminal effector domain of the bipartite response regulators"/>
    <property type="match status" value="1"/>
</dbReference>
<dbReference type="InterPro" id="IPR001789">
    <property type="entry name" value="Sig_transdc_resp-reg_receiver"/>
</dbReference>
<evidence type="ECO:0000259" key="4">
    <source>
        <dbReference type="PROSITE" id="PS50110"/>
    </source>
</evidence>